<sequence length="51" mass="5417">MQPTATMATAATTTTTTTTTTATVALTTSWDNATGRPTSQTPSWTTTCCWW</sequence>
<gene>
    <name evidence="1" type="ORF">CR201_G0052519</name>
</gene>
<accession>A0A2J8R9U8</accession>
<dbReference type="AlphaFoldDB" id="A0A2J8R9U8"/>
<name>A0A2J8R9U8_PONAB</name>
<organism evidence="1">
    <name type="scientific">Pongo abelii</name>
    <name type="common">Sumatran orangutan</name>
    <name type="synonym">Pongo pygmaeus abelii</name>
    <dbReference type="NCBI Taxonomy" id="9601"/>
    <lineage>
        <taxon>Eukaryota</taxon>
        <taxon>Metazoa</taxon>
        <taxon>Chordata</taxon>
        <taxon>Craniata</taxon>
        <taxon>Vertebrata</taxon>
        <taxon>Euteleostomi</taxon>
        <taxon>Mammalia</taxon>
        <taxon>Eutheria</taxon>
        <taxon>Euarchontoglires</taxon>
        <taxon>Primates</taxon>
        <taxon>Haplorrhini</taxon>
        <taxon>Catarrhini</taxon>
        <taxon>Hominidae</taxon>
        <taxon>Pongo</taxon>
    </lineage>
</organism>
<protein>
    <submittedName>
        <fullName evidence="1">CBARP isoform 3</fullName>
    </submittedName>
</protein>
<proteinExistence type="predicted"/>
<evidence type="ECO:0000313" key="1">
    <source>
        <dbReference type="EMBL" id="PNJ05288.1"/>
    </source>
</evidence>
<dbReference type="EMBL" id="NDHI03003726">
    <property type="protein sequence ID" value="PNJ05288.1"/>
    <property type="molecule type" value="Genomic_DNA"/>
</dbReference>
<comment type="caution">
    <text evidence="1">The sequence shown here is derived from an EMBL/GenBank/DDBJ whole genome shotgun (WGS) entry which is preliminary data.</text>
</comment>
<reference evidence="1" key="1">
    <citation type="submission" date="2017-12" db="EMBL/GenBank/DDBJ databases">
        <title>High-resolution comparative analysis of great ape genomes.</title>
        <authorList>
            <person name="Pollen A."/>
            <person name="Hastie A."/>
            <person name="Hormozdiari F."/>
            <person name="Dougherty M."/>
            <person name="Liu R."/>
            <person name="Chaisson M."/>
            <person name="Hoppe E."/>
            <person name="Hill C."/>
            <person name="Pang A."/>
            <person name="Hillier L."/>
            <person name="Baker C."/>
            <person name="Armstrong J."/>
            <person name="Shendure J."/>
            <person name="Paten B."/>
            <person name="Wilson R."/>
            <person name="Chao H."/>
            <person name="Schneider V."/>
            <person name="Ventura M."/>
            <person name="Kronenberg Z."/>
            <person name="Murali S."/>
            <person name="Gordon D."/>
            <person name="Cantsilieris S."/>
            <person name="Munson K."/>
            <person name="Nelson B."/>
            <person name="Raja A."/>
            <person name="Underwood J."/>
            <person name="Diekhans M."/>
            <person name="Fiddes I."/>
            <person name="Haussler D."/>
            <person name="Eichler E."/>
        </authorList>
    </citation>
    <scope>NUCLEOTIDE SEQUENCE [LARGE SCALE GENOMIC DNA]</scope>
    <source>
        <strain evidence="1">Susie</strain>
    </source>
</reference>